<dbReference type="Pfam" id="PF01638">
    <property type="entry name" value="HxlR"/>
    <property type="match status" value="2"/>
</dbReference>
<keyword evidence="3" id="KW-0804">Transcription</keyword>
<dbReference type="InterPro" id="IPR002577">
    <property type="entry name" value="HTH_HxlR"/>
</dbReference>
<evidence type="ECO:0000259" key="5">
    <source>
        <dbReference type="PROSITE" id="PS51118"/>
    </source>
</evidence>
<dbReference type="PROSITE" id="PS51118">
    <property type="entry name" value="HTH_HXLR"/>
    <property type="match status" value="2"/>
</dbReference>
<protein>
    <submittedName>
        <fullName evidence="6">Transcriptional regulator</fullName>
    </submittedName>
</protein>
<dbReference type="OrthoDB" id="9807069at2"/>
<dbReference type="AlphaFoldDB" id="A0A2N5Y7U2"/>
<proteinExistence type="predicted"/>
<keyword evidence="1" id="KW-0805">Transcription regulation</keyword>
<dbReference type="Gene3D" id="1.10.10.10">
    <property type="entry name" value="Winged helix-like DNA-binding domain superfamily/Winged helix DNA-binding domain"/>
    <property type="match status" value="2"/>
</dbReference>
<dbReference type="InterPro" id="IPR036388">
    <property type="entry name" value="WH-like_DNA-bd_sf"/>
</dbReference>
<evidence type="ECO:0000256" key="3">
    <source>
        <dbReference type="ARBA" id="ARBA00023163"/>
    </source>
</evidence>
<sequence length="298" mass="34099">MGDKWCILIIQEVFWGINTFGGMLEATGVSRGVLSNRLKWLQSVDCLRKRDAGTGQRHPVYHLTRKSIDLYHSSLMAVVWEERYYPPPASGKVHLFHRNCSHNLVTRMRCGSCRQPVHGRDVSYHPGPGATRDARDKKVRRRSSLSAADVPSERSVYRNLINLVGDRWTANVIALAFHGLERFDEFHRELPVATNILSDRIRFLVKQGVFAARPYQQRPVRYAYTLTEKGWDMFPYFLSLLQWGDKWCDPAGNGRPMCLTHTLCGENLHGEVVCSHCGEELRAHHVDFTIGSVPVWVE</sequence>
<accession>A0A2N5Y7U2</accession>
<dbReference type="GO" id="GO:0003677">
    <property type="term" value="F:DNA binding"/>
    <property type="evidence" value="ECO:0007669"/>
    <property type="project" value="UniProtKB-KW"/>
</dbReference>
<dbReference type="InterPro" id="IPR036390">
    <property type="entry name" value="WH_DNA-bd_sf"/>
</dbReference>
<keyword evidence="2" id="KW-0238">DNA-binding</keyword>
<name>A0A2N5Y7U2_9GAMM</name>
<organism evidence="6 7">
    <name type="scientific">Kineobactrum sediminis</name>
    <dbReference type="NCBI Taxonomy" id="1905677"/>
    <lineage>
        <taxon>Bacteria</taxon>
        <taxon>Pseudomonadati</taxon>
        <taxon>Pseudomonadota</taxon>
        <taxon>Gammaproteobacteria</taxon>
        <taxon>Cellvibrionales</taxon>
        <taxon>Halieaceae</taxon>
        <taxon>Kineobactrum</taxon>
    </lineage>
</organism>
<dbReference type="Proteomes" id="UP000234845">
    <property type="component" value="Unassembled WGS sequence"/>
</dbReference>
<evidence type="ECO:0000256" key="2">
    <source>
        <dbReference type="ARBA" id="ARBA00023125"/>
    </source>
</evidence>
<evidence type="ECO:0000256" key="1">
    <source>
        <dbReference type="ARBA" id="ARBA00023015"/>
    </source>
</evidence>
<feature type="domain" description="HTH hxlR-type" evidence="5">
    <location>
        <begin position="150"/>
        <end position="252"/>
    </location>
</feature>
<evidence type="ECO:0000313" key="7">
    <source>
        <dbReference type="Proteomes" id="UP000234845"/>
    </source>
</evidence>
<feature type="region of interest" description="Disordered" evidence="4">
    <location>
        <begin position="121"/>
        <end position="145"/>
    </location>
</feature>
<dbReference type="EMBL" id="PKLZ01000001">
    <property type="protein sequence ID" value="PLW84458.1"/>
    <property type="molecule type" value="Genomic_DNA"/>
</dbReference>
<feature type="domain" description="HTH hxlR-type" evidence="5">
    <location>
        <begin position="1"/>
        <end position="89"/>
    </location>
</feature>
<dbReference type="SUPFAM" id="SSF46785">
    <property type="entry name" value="Winged helix' DNA-binding domain"/>
    <property type="match status" value="2"/>
</dbReference>
<evidence type="ECO:0000313" key="6">
    <source>
        <dbReference type="EMBL" id="PLW84458.1"/>
    </source>
</evidence>
<comment type="caution">
    <text evidence="6">The sequence shown here is derived from an EMBL/GenBank/DDBJ whole genome shotgun (WGS) entry which is preliminary data.</text>
</comment>
<reference evidence="7" key="1">
    <citation type="submission" date="2017-11" db="EMBL/GenBank/DDBJ databases">
        <title>The draft genome sequence of Chromatocurvus sp. F02.</title>
        <authorList>
            <person name="Du Z.-J."/>
            <person name="Chang Y.-Q."/>
        </authorList>
    </citation>
    <scope>NUCLEOTIDE SEQUENCE [LARGE SCALE GENOMIC DNA]</scope>
    <source>
        <strain evidence="7">F02</strain>
    </source>
</reference>
<gene>
    <name evidence="6" type="ORF">CWI75_02160</name>
</gene>
<evidence type="ECO:0000256" key="4">
    <source>
        <dbReference type="SAM" id="MobiDB-lite"/>
    </source>
</evidence>
<dbReference type="PANTHER" id="PTHR33204:SF18">
    <property type="entry name" value="TRANSCRIPTIONAL REGULATORY PROTEIN"/>
    <property type="match status" value="1"/>
</dbReference>
<keyword evidence="7" id="KW-1185">Reference proteome</keyword>
<dbReference type="PANTHER" id="PTHR33204">
    <property type="entry name" value="TRANSCRIPTIONAL REGULATOR, MARR FAMILY"/>
    <property type="match status" value="1"/>
</dbReference>